<dbReference type="PANTHER" id="PTHR32060">
    <property type="entry name" value="TAIL-SPECIFIC PROTEASE"/>
    <property type="match status" value="1"/>
</dbReference>
<dbReference type="RefSeq" id="WP_121201492.1">
    <property type="nucleotide sequence ID" value="NZ_RBKU01000001.1"/>
</dbReference>
<organism evidence="2 3">
    <name type="scientific">Mucilaginibacter gracilis</name>
    <dbReference type="NCBI Taxonomy" id="423350"/>
    <lineage>
        <taxon>Bacteria</taxon>
        <taxon>Pseudomonadati</taxon>
        <taxon>Bacteroidota</taxon>
        <taxon>Sphingobacteriia</taxon>
        <taxon>Sphingobacteriales</taxon>
        <taxon>Sphingobacteriaceae</taxon>
        <taxon>Mucilaginibacter</taxon>
    </lineage>
</organism>
<dbReference type="SUPFAM" id="SSF50156">
    <property type="entry name" value="PDZ domain-like"/>
    <property type="match status" value="1"/>
</dbReference>
<dbReference type="Pfam" id="PF03572">
    <property type="entry name" value="Peptidase_S41"/>
    <property type="match status" value="1"/>
</dbReference>
<dbReference type="GO" id="GO:0006508">
    <property type="term" value="P:proteolysis"/>
    <property type="evidence" value="ECO:0007669"/>
    <property type="project" value="InterPro"/>
</dbReference>
<dbReference type="PANTHER" id="PTHR32060:SF30">
    <property type="entry name" value="CARBOXY-TERMINAL PROCESSING PROTEASE CTPA"/>
    <property type="match status" value="1"/>
</dbReference>
<gene>
    <name evidence="2" type="ORF">BDD43_5713</name>
</gene>
<dbReference type="SUPFAM" id="SSF52096">
    <property type="entry name" value="ClpP/crotonase"/>
    <property type="match status" value="1"/>
</dbReference>
<dbReference type="Gene3D" id="2.30.42.10">
    <property type="match status" value="1"/>
</dbReference>
<accession>A0A495JAQ9</accession>
<dbReference type="GO" id="GO:0008236">
    <property type="term" value="F:serine-type peptidase activity"/>
    <property type="evidence" value="ECO:0007669"/>
    <property type="project" value="InterPro"/>
</dbReference>
<proteinExistence type="predicted"/>
<dbReference type="GO" id="GO:0004175">
    <property type="term" value="F:endopeptidase activity"/>
    <property type="evidence" value="ECO:0007669"/>
    <property type="project" value="TreeGrafter"/>
</dbReference>
<evidence type="ECO:0000313" key="2">
    <source>
        <dbReference type="EMBL" id="RKR85442.1"/>
    </source>
</evidence>
<evidence type="ECO:0000313" key="3">
    <source>
        <dbReference type="Proteomes" id="UP000268007"/>
    </source>
</evidence>
<dbReference type="Gene3D" id="3.30.750.170">
    <property type="match status" value="1"/>
</dbReference>
<dbReference type="PROSITE" id="PS51257">
    <property type="entry name" value="PROKAR_LIPOPROTEIN"/>
    <property type="match status" value="1"/>
</dbReference>
<name>A0A495JAQ9_9SPHI</name>
<dbReference type="CDD" id="cd07561">
    <property type="entry name" value="Peptidase_S41_CPP_like"/>
    <property type="match status" value="1"/>
</dbReference>
<dbReference type="InterPro" id="IPR029045">
    <property type="entry name" value="ClpP/crotonase-like_dom_sf"/>
</dbReference>
<dbReference type="GO" id="GO:0030288">
    <property type="term" value="C:outer membrane-bounded periplasmic space"/>
    <property type="evidence" value="ECO:0007669"/>
    <property type="project" value="TreeGrafter"/>
</dbReference>
<dbReference type="InterPro" id="IPR036034">
    <property type="entry name" value="PDZ_sf"/>
</dbReference>
<dbReference type="Proteomes" id="UP000268007">
    <property type="component" value="Unassembled WGS sequence"/>
</dbReference>
<dbReference type="OrthoDB" id="7168509at2"/>
<sequence>MKKNFYLLFVALTALATTSCKHHTETPSIDLVKDSVYMYAREDYLWYDALPTTDAFNPRGFTASSDLAALQKEVDALSQYKINPVTGKPYEYNRSYPGESKYSFIDQGQTSTILGGNNADFGFFPVFGPLSNTDLRVRYVNPGSPAANAGLHRGELITNIVGVPKLDTNSTNINYINRALSANSITMTLQRSNGTTYTATVTAASYTANPVMKDSVYTTSNGKKVGYLVLSTFTDLKTNAKAPLDAAFNYFIAQNITDLVVDLRYNGGGFVETAEYLDNLIAPASLSGSPMYTAYYNNKLQANNYPLLTNLGFAKDDFTIANNTSYFSKQKTLNITGNVIFIITGRTASASELTINNLRPHMNVKLVGTTSYGKPVGFFYIPIDTYELYLSEFETKNSAGQGGYYSGMTAGSTDYPGYYSADDVAHDFGDPTENLLARSLSYINVGTFSIPDKQIESTNGVPTLSVAQQAELNSKIKDHNAFTGMLFKDRFKARRRH</sequence>
<dbReference type="InterPro" id="IPR005151">
    <property type="entry name" value="Tail-specific_protease"/>
</dbReference>
<feature type="domain" description="Tail specific protease" evidence="1">
    <location>
        <begin position="224"/>
        <end position="376"/>
    </location>
</feature>
<reference evidence="2 3" key="1">
    <citation type="submission" date="2018-10" db="EMBL/GenBank/DDBJ databases">
        <title>Genomic Encyclopedia of Archaeal and Bacterial Type Strains, Phase II (KMG-II): from individual species to whole genera.</title>
        <authorList>
            <person name="Goeker M."/>
        </authorList>
    </citation>
    <scope>NUCLEOTIDE SEQUENCE [LARGE SCALE GENOMIC DNA]</scope>
    <source>
        <strain evidence="2 3">DSM 18602</strain>
    </source>
</reference>
<dbReference type="Gene3D" id="3.90.226.10">
    <property type="entry name" value="2-enoyl-CoA Hydratase, Chain A, domain 1"/>
    <property type="match status" value="1"/>
</dbReference>
<comment type="caution">
    <text evidence="2">The sequence shown here is derived from an EMBL/GenBank/DDBJ whole genome shotgun (WGS) entry which is preliminary data.</text>
</comment>
<protein>
    <submittedName>
        <fullName evidence="2">Peptidase S41-like protein</fullName>
    </submittedName>
</protein>
<dbReference type="EMBL" id="RBKU01000001">
    <property type="protein sequence ID" value="RKR85442.1"/>
    <property type="molecule type" value="Genomic_DNA"/>
</dbReference>
<dbReference type="AlphaFoldDB" id="A0A495JAQ9"/>
<evidence type="ECO:0000259" key="1">
    <source>
        <dbReference type="Pfam" id="PF03572"/>
    </source>
</evidence>
<keyword evidence="3" id="KW-1185">Reference proteome</keyword>
<dbReference type="GO" id="GO:0007165">
    <property type="term" value="P:signal transduction"/>
    <property type="evidence" value="ECO:0007669"/>
    <property type="project" value="TreeGrafter"/>
</dbReference>